<accession>A0AAU8LFV0</accession>
<keyword evidence="1" id="KW-0449">Lipoprotein</keyword>
<reference evidence="1" key="1">
    <citation type="journal article" date="2014" name="Genome Announc.">
        <title>Draft Genome Sequences of a Phylogenetically Diverse Suite of Pseudomonas syringae Strains from Multiple Source Populations.</title>
        <authorList>
            <person name="Baltrus D.A."/>
            <person name="Yourstone S."/>
            <person name="Lind A."/>
            <person name="Guilbaud C."/>
            <person name="Sands D.C."/>
            <person name="Jones C.D."/>
            <person name="Morris C.E."/>
            <person name="Dangl J.L."/>
        </authorList>
    </citation>
    <scope>NUCLEOTIDE SEQUENCE</scope>
    <source>
        <strain evidence="1">CC1417</strain>
    </source>
</reference>
<reference evidence="1" key="2">
    <citation type="submission" date="2024-07" db="EMBL/GenBank/DDBJ databases">
        <title>A complete genome sequence for Pseudomonas syringae CC1417.</title>
        <authorList>
            <person name="Baltrus D.A."/>
        </authorList>
    </citation>
    <scope>NUCLEOTIDE SEQUENCE</scope>
    <source>
        <strain evidence="1">CC1417</strain>
    </source>
</reference>
<dbReference type="InterPro" id="IPR038706">
    <property type="entry name" value="Type_VI_SciN-like_sf"/>
</dbReference>
<evidence type="ECO:0000313" key="1">
    <source>
        <dbReference type="EMBL" id="XCN67048.1"/>
    </source>
</evidence>
<dbReference type="EMBL" id="CP159362">
    <property type="protein sequence ID" value="XCN67048.1"/>
    <property type="molecule type" value="Genomic_DNA"/>
</dbReference>
<dbReference type="PANTHER" id="PTHR37625">
    <property type="entry name" value="OUTER MEMBRANE LIPOPROTEIN-RELATED"/>
    <property type="match status" value="1"/>
</dbReference>
<organism evidence="1">
    <name type="scientific">Pseudomonas syringae CC1417</name>
    <dbReference type="NCBI Taxonomy" id="1357272"/>
    <lineage>
        <taxon>Bacteria</taxon>
        <taxon>Pseudomonadati</taxon>
        <taxon>Pseudomonadota</taxon>
        <taxon>Gammaproteobacteria</taxon>
        <taxon>Pseudomonadales</taxon>
        <taxon>Pseudomonadaceae</taxon>
        <taxon>Pseudomonas</taxon>
        <taxon>Pseudomonas syringae</taxon>
    </lineage>
</organism>
<dbReference type="AlphaFoldDB" id="A0AAU8LFV0"/>
<protein>
    <submittedName>
        <fullName evidence="1">Type VI secretion system lipoprotein TssJ</fullName>
    </submittedName>
</protein>
<gene>
    <name evidence="1" type="primary">tssJ</name>
    <name evidence="1" type="ORF">N011_21570</name>
</gene>
<dbReference type="InterPro" id="IPR017734">
    <property type="entry name" value="T6SS_SciN"/>
</dbReference>
<dbReference type="Pfam" id="PF12790">
    <property type="entry name" value="T6SS-SciN"/>
    <property type="match status" value="1"/>
</dbReference>
<dbReference type="NCBIfam" id="TIGR03352">
    <property type="entry name" value="VI_chp_3"/>
    <property type="match status" value="1"/>
</dbReference>
<dbReference type="Gene3D" id="2.60.40.4150">
    <property type="entry name" value="Type VI secretion system, lipoprotein SciN"/>
    <property type="match status" value="1"/>
</dbReference>
<dbReference type="PANTHER" id="PTHR37625:SF4">
    <property type="entry name" value="OUTER MEMBRANE LIPOPROTEIN"/>
    <property type="match status" value="1"/>
</dbReference>
<proteinExistence type="predicted"/>
<name>A0AAU8LFV0_PSESX</name>
<sequence>MYVYLTRPLLVVLLMLCGGCSALSPYSTQTRLDISLTGSHQLNPDLNGRPSPTVLRLLELKHPAAFQSLDFFSLYERSKDVLAQDLVASEELELRPGERVDLKFKVGPASRYVGVLAAYRNLPQARWRYVIELTPENLTRAEFTLDEAGLHRSDESIIRAGR</sequence>
<dbReference type="RefSeq" id="WP_024695169.1">
    <property type="nucleotide sequence ID" value="NZ_CP159362.1"/>
</dbReference>